<reference evidence="1" key="1">
    <citation type="journal article" date="2020" name="Nat. Commun.">
        <title>Large-scale genome sequencing of mycorrhizal fungi provides insights into the early evolution of symbiotic traits.</title>
        <authorList>
            <person name="Miyauchi S."/>
            <person name="Kiss E."/>
            <person name="Kuo A."/>
            <person name="Drula E."/>
            <person name="Kohler A."/>
            <person name="Sanchez-Garcia M."/>
            <person name="Morin E."/>
            <person name="Andreopoulos B."/>
            <person name="Barry K.W."/>
            <person name="Bonito G."/>
            <person name="Buee M."/>
            <person name="Carver A."/>
            <person name="Chen C."/>
            <person name="Cichocki N."/>
            <person name="Clum A."/>
            <person name="Culley D."/>
            <person name="Crous P.W."/>
            <person name="Fauchery L."/>
            <person name="Girlanda M."/>
            <person name="Hayes R.D."/>
            <person name="Keri Z."/>
            <person name="LaButti K."/>
            <person name="Lipzen A."/>
            <person name="Lombard V."/>
            <person name="Magnuson J."/>
            <person name="Maillard F."/>
            <person name="Murat C."/>
            <person name="Nolan M."/>
            <person name="Ohm R.A."/>
            <person name="Pangilinan J."/>
            <person name="Pereira M.F."/>
            <person name="Perotto S."/>
            <person name="Peter M."/>
            <person name="Pfister S."/>
            <person name="Riley R."/>
            <person name="Sitrit Y."/>
            <person name="Stielow J.B."/>
            <person name="Szollosi G."/>
            <person name="Zifcakova L."/>
            <person name="Stursova M."/>
            <person name="Spatafora J.W."/>
            <person name="Tedersoo L."/>
            <person name="Vaario L.M."/>
            <person name="Yamada A."/>
            <person name="Yan M."/>
            <person name="Wang P."/>
            <person name="Xu J."/>
            <person name="Bruns T."/>
            <person name="Baldrian P."/>
            <person name="Vilgalys R."/>
            <person name="Dunand C."/>
            <person name="Henrissat B."/>
            <person name="Grigoriev I.V."/>
            <person name="Hibbett D."/>
            <person name="Nagy L.G."/>
            <person name="Martin F.M."/>
        </authorList>
    </citation>
    <scope>NUCLEOTIDE SEQUENCE</scope>
    <source>
        <strain evidence="1">UP504</strain>
    </source>
</reference>
<dbReference type="EMBL" id="MU128911">
    <property type="protein sequence ID" value="KAF9520463.1"/>
    <property type="molecule type" value="Genomic_DNA"/>
</dbReference>
<keyword evidence="2" id="KW-1185">Reference proteome</keyword>
<evidence type="ECO:0000313" key="1">
    <source>
        <dbReference type="EMBL" id="KAF9520463.1"/>
    </source>
</evidence>
<organism evidence="1 2">
    <name type="scientific">Hydnum rufescens UP504</name>
    <dbReference type="NCBI Taxonomy" id="1448309"/>
    <lineage>
        <taxon>Eukaryota</taxon>
        <taxon>Fungi</taxon>
        <taxon>Dikarya</taxon>
        <taxon>Basidiomycota</taxon>
        <taxon>Agaricomycotina</taxon>
        <taxon>Agaricomycetes</taxon>
        <taxon>Cantharellales</taxon>
        <taxon>Hydnaceae</taxon>
        <taxon>Hydnum</taxon>
    </lineage>
</organism>
<sequence length="275" mass="30769">MLYTHGEGSFSTRVLRESHLDSQSVSRTEHLDISYITLRLDAALDHLSGGHQIVLKPRKNERKTLLPHQTPFPLFTPDEVQPVSYPTDRMVPVWSHESIINFNNRGGFIPDVLAQEQSLLSSLDRLRGSTQDFLLITNGTLCSRGTSAGSQVGLYPTPLILNKKGVVDWKQTHHILSLPPFNGAGKDDETDSNEYGFPASVHNLLQAASNCRDCGRVHISSDVYIRALDASEFDPNEGQLPFRLQVLNQISLLTPNIFESIEELREIFPNLRDVS</sequence>
<comment type="caution">
    <text evidence="1">The sequence shown here is derived from an EMBL/GenBank/DDBJ whole genome shotgun (WGS) entry which is preliminary data.</text>
</comment>
<dbReference type="Proteomes" id="UP000886523">
    <property type="component" value="Unassembled WGS sequence"/>
</dbReference>
<evidence type="ECO:0000313" key="2">
    <source>
        <dbReference type="Proteomes" id="UP000886523"/>
    </source>
</evidence>
<gene>
    <name evidence="1" type="ORF">BS47DRAFT_1387105</name>
</gene>
<dbReference type="AlphaFoldDB" id="A0A9P6E260"/>
<proteinExistence type="predicted"/>
<protein>
    <submittedName>
        <fullName evidence="1">Uncharacterized protein</fullName>
    </submittedName>
</protein>
<accession>A0A9P6E260</accession>
<name>A0A9P6E260_9AGAM</name>